<evidence type="ECO:0000313" key="8">
    <source>
        <dbReference type="EMBL" id="PNH04428.1"/>
    </source>
</evidence>
<keyword evidence="5 7" id="KW-0472">Membrane</keyword>
<dbReference type="AlphaFoldDB" id="A0A2J7ZW06"/>
<feature type="transmembrane region" description="Helical" evidence="7">
    <location>
        <begin position="147"/>
        <end position="169"/>
    </location>
</feature>
<dbReference type="PANTHER" id="PTHR19139">
    <property type="entry name" value="AQUAPORIN TRANSPORTER"/>
    <property type="match status" value="1"/>
</dbReference>
<evidence type="ECO:0000256" key="4">
    <source>
        <dbReference type="ARBA" id="ARBA00022989"/>
    </source>
</evidence>
<dbReference type="Pfam" id="PF00230">
    <property type="entry name" value="MIP"/>
    <property type="match status" value="1"/>
</dbReference>
<comment type="subcellular location">
    <subcellularLocation>
        <location evidence="1">Membrane</location>
        <topology evidence="1">Multi-pass membrane protein</topology>
    </subcellularLocation>
</comment>
<dbReference type="InterPro" id="IPR023271">
    <property type="entry name" value="Aquaporin-like"/>
</dbReference>
<dbReference type="Proteomes" id="UP000236333">
    <property type="component" value="Unassembled WGS sequence"/>
</dbReference>
<name>A0A2J7ZW06_9CHLO</name>
<dbReference type="OrthoDB" id="3222at2759"/>
<feature type="transmembrane region" description="Helical" evidence="7">
    <location>
        <begin position="220"/>
        <end position="244"/>
    </location>
</feature>
<dbReference type="EMBL" id="PGGS01000389">
    <property type="protein sequence ID" value="PNH04428.1"/>
    <property type="molecule type" value="Genomic_DNA"/>
</dbReference>
<dbReference type="InterPro" id="IPR000425">
    <property type="entry name" value="MIP"/>
</dbReference>
<comment type="caution">
    <text evidence="8">The sequence shown here is derived from an EMBL/GenBank/DDBJ whole genome shotgun (WGS) entry which is preliminary data.</text>
</comment>
<proteinExistence type="inferred from homology"/>
<evidence type="ECO:0000256" key="1">
    <source>
        <dbReference type="ARBA" id="ARBA00004141"/>
    </source>
</evidence>
<evidence type="ECO:0000256" key="6">
    <source>
        <dbReference type="RuleBase" id="RU000477"/>
    </source>
</evidence>
<dbReference type="SUPFAM" id="SSF81338">
    <property type="entry name" value="Aquaporin-like"/>
    <property type="match status" value="1"/>
</dbReference>
<dbReference type="Gene3D" id="1.20.1080.10">
    <property type="entry name" value="Glycerol uptake facilitator protein"/>
    <property type="match status" value="1"/>
</dbReference>
<feature type="transmembrane region" description="Helical" evidence="7">
    <location>
        <begin position="181"/>
        <end position="200"/>
    </location>
</feature>
<evidence type="ECO:0000256" key="2">
    <source>
        <dbReference type="ARBA" id="ARBA00022448"/>
    </source>
</evidence>
<dbReference type="PROSITE" id="PS00221">
    <property type="entry name" value="MIP"/>
    <property type="match status" value="1"/>
</dbReference>
<evidence type="ECO:0000256" key="3">
    <source>
        <dbReference type="ARBA" id="ARBA00022692"/>
    </source>
</evidence>
<feature type="transmembrane region" description="Helical" evidence="7">
    <location>
        <begin position="95"/>
        <end position="116"/>
    </location>
</feature>
<evidence type="ECO:0000313" key="9">
    <source>
        <dbReference type="Proteomes" id="UP000236333"/>
    </source>
</evidence>
<gene>
    <name evidence="8" type="ORF">TSOC_009392</name>
</gene>
<protein>
    <submittedName>
        <fullName evidence="8">Aquaporin TIP4-1</fullName>
    </submittedName>
</protein>
<reference evidence="8 9" key="1">
    <citation type="journal article" date="2017" name="Mol. Biol. Evol.">
        <title>The 4-celled Tetrabaena socialis nuclear genome reveals the essential components for genetic control of cell number at the origin of multicellularity in the volvocine lineage.</title>
        <authorList>
            <person name="Featherston J."/>
            <person name="Arakaki Y."/>
            <person name="Hanschen E.R."/>
            <person name="Ferris P.J."/>
            <person name="Michod R.E."/>
            <person name="Olson B.J.S.C."/>
            <person name="Nozaki H."/>
            <person name="Durand P.M."/>
        </authorList>
    </citation>
    <scope>NUCLEOTIDE SEQUENCE [LARGE SCALE GENOMIC DNA]</scope>
    <source>
        <strain evidence="8 9">NIES-571</strain>
    </source>
</reference>
<keyword evidence="2 6" id="KW-0813">Transport</keyword>
<dbReference type="PRINTS" id="PR00783">
    <property type="entry name" value="MINTRINSICP"/>
</dbReference>
<dbReference type="InterPro" id="IPR022357">
    <property type="entry name" value="MIP_CS"/>
</dbReference>
<evidence type="ECO:0000256" key="7">
    <source>
        <dbReference type="SAM" id="Phobius"/>
    </source>
</evidence>
<dbReference type="InterPro" id="IPR034294">
    <property type="entry name" value="Aquaporin_transptr"/>
</dbReference>
<sequence>MPGFPFNIWSRIRSWFVAPDAHRSRLTKLISRVSVEFTACMMFHFIGSISPTPWANGIALTVLVYYTAKISGAHLNPAVTLTFCLLGHTHPIDALMYWVAQVTGCAAGALWIAGLVPGLNMRNAPSGEFQALSGCFTPAAALTPFQVFAWETVSTTCFIVPIFSVVWYTQHKNGYGNSGPLIVGLSLAANALACGRFTGASLNPARSLASPIVFQCPYPVYLYVVGELLGGILATLAVVPWYGISRSAWYRVPSFFFGWTMKNQRSIKLQTISEVDSVVQTRVQLPSTISASDICDEASAPSSPRLASIQEV</sequence>
<comment type="similarity">
    <text evidence="6">Belongs to the MIP/aquaporin (TC 1.A.8) family.</text>
</comment>
<dbReference type="GO" id="GO:0005886">
    <property type="term" value="C:plasma membrane"/>
    <property type="evidence" value="ECO:0007669"/>
    <property type="project" value="TreeGrafter"/>
</dbReference>
<keyword evidence="4 7" id="KW-1133">Transmembrane helix</keyword>
<keyword evidence="9" id="KW-1185">Reference proteome</keyword>
<keyword evidence="3 6" id="KW-0812">Transmembrane</keyword>
<dbReference type="GO" id="GO:0015250">
    <property type="term" value="F:water channel activity"/>
    <property type="evidence" value="ECO:0007669"/>
    <property type="project" value="TreeGrafter"/>
</dbReference>
<dbReference type="PANTHER" id="PTHR19139:SF284">
    <property type="entry name" value="AQUAPORIN"/>
    <property type="match status" value="1"/>
</dbReference>
<organism evidence="8 9">
    <name type="scientific">Tetrabaena socialis</name>
    <dbReference type="NCBI Taxonomy" id="47790"/>
    <lineage>
        <taxon>Eukaryota</taxon>
        <taxon>Viridiplantae</taxon>
        <taxon>Chlorophyta</taxon>
        <taxon>core chlorophytes</taxon>
        <taxon>Chlorophyceae</taxon>
        <taxon>CS clade</taxon>
        <taxon>Chlamydomonadales</taxon>
        <taxon>Tetrabaenaceae</taxon>
        <taxon>Tetrabaena</taxon>
    </lineage>
</organism>
<evidence type="ECO:0000256" key="5">
    <source>
        <dbReference type="ARBA" id="ARBA00023136"/>
    </source>
</evidence>
<accession>A0A2J7ZW06</accession>